<evidence type="ECO:0000313" key="3">
    <source>
        <dbReference type="EMBL" id="RYN63101.1"/>
    </source>
</evidence>
<reference evidence="2 4" key="1">
    <citation type="submission" date="2016-05" db="EMBL/GenBank/DDBJ databases">
        <title>Comparative analysis of secretome profiles of manganese(II)-oxidizing ascomycete fungi.</title>
        <authorList>
            <consortium name="DOE Joint Genome Institute"/>
            <person name="Zeiner C.A."/>
            <person name="Purvine S.O."/>
            <person name="Zink E.M."/>
            <person name="Wu S."/>
            <person name="Pasa-Tolic L."/>
            <person name="Chaput D.L."/>
            <person name="Haridas S."/>
            <person name="Grigoriev I.V."/>
            <person name="Santelli C.M."/>
            <person name="Hansel C.M."/>
        </authorList>
    </citation>
    <scope>NUCLEOTIDE SEQUENCE [LARGE SCALE GENOMIC DNA]</scope>
    <source>
        <strain evidence="2 4">SRC1lrK2f</strain>
    </source>
</reference>
<reference evidence="5" key="2">
    <citation type="journal article" date="2019" name="bioRxiv">
        <title>Genomics, evolutionary history and diagnostics of the Alternaria alternata species group including apple and Asian pear pathotypes.</title>
        <authorList>
            <person name="Armitage A.D."/>
            <person name="Cockerton H.M."/>
            <person name="Sreenivasaprasad S."/>
            <person name="Woodhall J.W."/>
            <person name="Lane C.R."/>
            <person name="Harrison R.J."/>
            <person name="Clarkson J.P."/>
        </authorList>
    </citation>
    <scope>NUCLEOTIDE SEQUENCE [LARGE SCALE GENOMIC DNA]</scope>
    <source>
        <strain evidence="5">FERA 1177</strain>
    </source>
</reference>
<dbReference type="Proteomes" id="UP000077248">
    <property type="component" value="Unassembled WGS sequence"/>
</dbReference>
<accession>A0A177D4I7</accession>
<dbReference type="AlphaFoldDB" id="A0A177D4I7"/>
<gene>
    <name evidence="3" type="ORF">AA0117_g12807</name>
    <name evidence="2" type="ORF">CC77DRAFT_563620</name>
</gene>
<proteinExistence type="predicted"/>
<evidence type="ECO:0000313" key="5">
    <source>
        <dbReference type="Proteomes" id="UP000291422"/>
    </source>
</evidence>
<dbReference type="VEuPathDB" id="FungiDB:CC77DRAFT_563620"/>
<dbReference type="EMBL" id="KV441499">
    <property type="protein sequence ID" value="OAG14613.1"/>
    <property type="molecule type" value="Genomic_DNA"/>
</dbReference>
<dbReference type="PANTHER" id="PTHR48148:SF3">
    <property type="entry name" value="KERATINOCYTE PROLINE-RICH PROTEIN"/>
    <property type="match status" value="1"/>
</dbReference>
<name>A0A177D4I7_ALTAL</name>
<dbReference type="PANTHER" id="PTHR48148">
    <property type="entry name" value="KERATINOCYTE PROLINE-RICH PROTEIN"/>
    <property type="match status" value="1"/>
</dbReference>
<organism evidence="2 4">
    <name type="scientific">Alternaria alternata</name>
    <name type="common">Alternaria rot fungus</name>
    <name type="synonym">Torula alternata</name>
    <dbReference type="NCBI Taxonomy" id="5599"/>
    <lineage>
        <taxon>Eukaryota</taxon>
        <taxon>Fungi</taxon>
        <taxon>Dikarya</taxon>
        <taxon>Ascomycota</taxon>
        <taxon>Pezizomycotina</taxon>
        <taxon>Dothideomycetes</taxon>
        <taxon>Pleosporomycetidae</taxon>
        <taxon>Pleosporales</taxon>
        <taxon>Pleosporineae</taxon>
        <taxon>Pleosporaceae</taxon>
        <taxon>Alternaria</taxon>
        <taxon>Alternaria sect. Alternaria</taxon>
        <taxon>Alternaria alternata complex</taxon>
    </lineage>
</organism>
<evidence type="ECO:0000313" key="4">
    <source>
        <dbReference type="Proteomes" id="UP000077248"/>
    </source>
</evidence>
<evidence type="ECO:0000313" key="2">
    <source>
        <dbReference type="EMBL" id="OAG14613.1"/>
    </source>
</evidence>
<protein>
    <recommendedName>
        <fullName evidence="6">Extracellular membrane protein CFEM domain-containing protein</fullName>
    </recommendedName>
</protein>
<keyword evidence="4" id="KW-1185">Reference proteome</keyword>
<feature type="chain" id="PRO_5040569617" description="Extracellular membrane protein CFEM domain-containing protein" evidence="1">
    <location>
        <begin position="19"/>
        <end position="523"/>
    </location>
</feature>
<dbReference type="EMBL" id="PDXD01000089">
    <property type="protein sequence ID" value="RYN63101.1"/>
    <property type="molecule type" value="Genomic_DNA"/>
</dbReference>
<dbReference type="Proteomes" id="UP000291422">
    <property type="component" value="Unassembled WGS sequence"/>
</dbReference>
<evidence type="ECO:0008006" key="6">
    <source>
        <dbReference type="Google" id="ProtNLM"/>
    </source>
</evidence>
<dbReference type="KEGG" id="aalt:CC77DRAFT_563620"/>
<sequence>MKLFFAFLPLLGCALGLAQDLQPDSCVATCPPPDCSAAIGALESCKCLNEREYACKAKCPDYTPRILHCPRLPVSTVSIPEPAPTACVCEEVFCVLSFPEGCYCRNNATQACFEKCGGEEPTYQDCTLPIDELDIRAPEPEPVPAPAPVPVPAPQEETCVCEEVICVLSFPEGCYCRNNATRACFEKCGGAEPMYQDCSLPDVETRAPEPVPEPLPLPEPQADTCVCEDVVCIQSWPESCYCRNDADKACYEKCGGIEPVYQDCTAVDNVVARAPAPEPIPEPEAQACVCAPGPHFCPQVWPDSCYCDYNAAKACSDKCGGPAPPFPTQCPPLNAPSVEARVADPQPVTAPASPPPTCECPLVNCISTWPESCYCQNAAKERCYELCGGKKPLLQVCPPYPISTLLTITATPVPLPVPITPVPLPSPITPRQATPTNQICGGGRASQVLDCPAGQICITDPFKPGSCGPACDQLGICVGEKLCGGFAGFECDIPGQVCVDDPRDDCDPLNGGSDCGGLCAWPQ</sequence>
<dbReference type="GeneID" id="29117804"/>
<feature type="signal peptide" evidence="1">
    <location>
        <begin position="1"/>
        <end position="18"/>
    </location>
</feature>
<evidence type="ECO:0000256" key="1">
    <source>
        <dbReference type="SAM" id="SignalP"/>
    </source>
</evidence>
<dbReference type="RefSeq" id="XP_018380034.1">
    <property type="nucleotide sequence ID" value="XM_018532210.1"/>
</dbReference>
<reference evidence="3" key="3">
    <citation type="journal article" date="2019" name="J. ISSAAS">
        <title>Genomics, evolutionary history and diagnostics of the Alternaria alternata species group including apple and Asian pear pathotypes.</title>
        <authorList>
            <person name="Armitage A.D."/>
            <person name="Cockerton H.M."/>
            <person name="Sreenivasaprasad S."/>
            <person name="Woodhall J."/>
            <person name="Lane C."/>
            <person name="Harrison R.J."/>
            <person name="Clarkson J.P."/>
        </authorList>
    </citation>
    <scope>NUCLEOTIDE SEQUENCE</scope>
    <source>
        <strain evidence="3">FERA 1177</strain>
    </source>
</reference>
<keyword evidence="1" id="KW-0732">Signal</keyword>